<protein>
    <recommendedName>
        <fullName evidence="4">Reverse transcriptase zinc-binding domain-containing protein</fullName>
    </recommendedName>
</protein>
<keyword evidence="3" id="KW-1185">Reference proteome</keyword>
<dbReference type="Proteomes" id="UP000828251">
    <property type="component" value="Unassembled WGS sequence"/>
</dbReference>
<dbReference type="PANTHER" id="PTHR33116:SF86">
    <property type="entry name" value="REVERSE TRANSCRIPTASE DOMAIN-CONTAINING PROTEIN"/>
    <property type="match status" value="1"/>
</dbReference>
<dbReference type="EMBL" id="JAIQCV010000005">
    <property type="protein sequence ID" value="KAH1097786.1"/>
    <property type="molecule type" value="Genomic_DNA"/>
</dbReference>
<keyword evidence="1" id="KW-1133">Transmembrane helix</keyword>
<organism evidence="2 3">
    <name type="scientific">Gossypium stocksii</name>
    <dbReference type="NCBI Taxonomy" id="47602"/>
    <lineage>
        <taxon>Eukaryota</taxon>
        <taxon>Viridiplantae</taxon>
        <taxon>Streptophyta</taxon>
        <taxon>Embryophyta</taxon>
        <taxon>Tracheophyta</taxon>
        <taxon>Spermatophyta</taxon>
        <taxon>Magnoliopsida</taxon>
        <taxon>eudicotyledons</taxon>
        <taxon>Gunneridae</taxon>
        <taxon>Pentapetalae</taxon>
        <taxon>rosids</taxon>
        <taxon>malvids</taxon>
        <taxon>Malvales</taxon>
        <taxon>Malvaceae</taxon>
        <taxon>Malvoideae</taxon>
        <taxon>Gossypium</taxon>
    </lineage>
</organism>
<sequence length="207" mass="23822">MGWDQSDVKHGKLLKEILDNFCDVSGHNVNSWKTNMFFSKGVQEPMTNMLTNLLGFQKLSIAVRATLALSVLLLIPNYFMQSMMIPKKICDEIENLVRKFIWGASDNKKKMSLMGWDSICEPKWCGGLEEGIWNLNLLQVWLPDDLIQLIVGIPPQHPSEGSDRLSWHHTSTGAFSIKSAYKMMKESWNSRDETWKKIWKFLGSQRV</sequence>
<keyword evidence="1" id="KW-0812">Transmembrane</keyword>
<reference evidence="2 3" key="1">
    <citation type="journal article" date="2021" name="Plant Biotechnol. J.">
        <title>Multi-omics assisted identification of the key and species-specific regulatory components of drought-tolerant mechanisms in Gossypium stocksii.</title>
        <authorList>
            <person name="Yu D."/>
            <person name="Ke L."/>
            <person name="Zhang D."/>
            <person name="Wu Y."/>
            <person name="Sun Y."/>
            <person name="Mei J."/>
            <person name="Sun J."/>
            <person name="Sun Y."/>
        </authorList>
    </citation>
    <scope>NUCLEOTIDE SEQUENCE [LARGE SCALE GENOMIC DNA]</scope>
    <source>
        <strain evidence="3">cv. E1</strain>
        <tissue evidence="2">Leaf</tissue>
    </source>
</reference>
<comment type="caution">
    <text evidence="2">The sequence shown here is derived from an EMBL/GenBank/DDBJ whole genome shotgun (WGS) entry which is preliminary data.</text>
</comment>
<evidence type="ECO:0000313" key="2">
    <source>
        <dbReference type="EMBL" id="KAH1097786.1"/>
    </source>
</evidence>
<dbReference type="AlphaFoldDB" id="A0A9D3VX15"/>
<dbReference type="OrthoDB" id="1000481at2759"/>
<proteinExistence type="predicted"/>
<gene>
    <name evidence="2" type="ORF">J1N35_014707</name>
</gene>
<evidence type="ECO:0008006" key="4">
    <source>
        <dbReference type="Google" id="ProtNLM"/>
    </source>
</evidence>
<accession>A0A9D3VX15</accession>
<feature type="transmembrane region" description="Helical" evidence="1">
    <location>
        <begin position="59"/>
        <end position="79"/>
    </location>
</feature>
<dbReference type="PANTHER" id="PTHR33116">
    <property type="entry name" value="REVERSE TRANSCRIPTASE ZINC-BINDING DOMAIN-CONTAINING PROTEIN-RELATED-RELATED"/>
    <property type="match status" value="1"/>
</dbReference>
<name>A0A9D3VX15_9ROSI</name>
<keyword evidence="1" id="KW-0472">Membrane</keyword>
<evidence type="ECO:0000256" key="1">
    <source>
        <dbReference type="SAM" id="Phobius"/>
    </source>
</evidence>
<evidence type="ECO:0000313" key="3">
    <source>
        <dbReference type="Proteomes" id="UP000828251"/>
    </source>
</evidence>